<dbReference type="EMBL" id="OW152816">
    <property type="protein sequence ID" value="CAH2067460.1"/>
    <property type="molecule type" value="Genomic_DNA"/>
</dbReference>
<feature type="compositionally biased region" description="Gly residues" evidence="1">
    <location>
        <begin position="46"/>
        <end position="56"/>
    </location>
</feature>
<sequence>MMGKYKIANSAIKPTETIAYALFLVMFPKYFNFRTVLRLGSFPAGEGRGGGGGGPERGPEGEEGQGQPLGGPSRRDDYVTKATAPPMRARATLYVFAT</sequence>
<protein>
    <submittedName>
        <fullName evidence="2">Uncharacterized protein</fullName>
    </submittedName>
</protein>
<feature type="region of interest" description="Disordered" evidence="1">
    <location>
        <begin position="43"/>
        <end position="83"/>
    </location>
</feature>
<accession>A0ABN8IYA0</accession>
<gene>
    <name evidence="2" type="ORF">IPOD504_LOCUS13885</name>
</gene>
<organism evidence="2 3">
    <name type="scientific">Iphiclides podalirius</name>
    <name type="common">scarce swallowtail</name>
    <dbReference type="NCBI Taxonomy" id="110791"/>
    <lineage>
        <taxon>Eukaryota</taxon>
        <taxon>Metazoa</taxon>
        <taxon>Ecdysozoa</taxon>
        <taxon>Arthropoda</taxon>
        <taxon>Hexapoda</taxon>
        <taxon>Insecta</taxon>
        <taxon>Pterygota</taxon>
        <taxon>Neoptera</taxon>
        <taxon>Endopterygota</taxon>
        <taxon>Lepidoptera</taxon>
        <taxon>Glossata</taxon>
        <taxon>Ditrysia</taxon>
        <taxon>Papilionoidea</taxon>
        <taxon>Papilionidae</taxon>
        <taxon>Papilioninae</taxon>
        <taxon>Iphiclides</taxon>
    </lineage>
</organism>
<feature type="non-terminal residue" evidence="2">
    <location>
        <position position="98"/>
    </location>
</feature>
<name>A0ABN8IYA0_9NEOP</name>
<evidence type="ECO:0000313" key="2">
    <source>
        <dbReference type="EMBL" id="CAH2067460.1"/>
    </source>
</evidence>
<reference evidence="2" key="1">
    <citation type="submission" date="2022-03" db="EMBL/GenBank/DDBJ databases">
        <authorList>
            <person name="Martin H S."/>
        </authorList>
    </citation>
    <scope>NUCLEOTIDE SEQUENCE</scope>
</reference>
<keyword evidence="3" id="KW-1185">Reference proteome</keyword>
<proteinExistence type="predicted"/>
<evidence type="ECO:0000256" key="1">
    <source>
        <dbReference type="SAM" id="MobiDB-lite"/>
    </source>
</evidence>
<evidence type="ECO:0000313" key="3">
    <source>
        <dbReference type="Proteomes" id="UP000837857"/>
    </source>
</evidence>
<dbReference type="Proteomes" id="UP000837857">
    <property type="component" value="Chromosome 4"/>
</dbReference>